<dbReference type="Proteomes" id="UP000199005">
    <property type="component" value="Unassembled WGS sequence"/>
</dbReference>
<dbReference type="RefSeq" id="WP_089170224.1">
    <property type="nucleotide sequence ID" value="NZ_FNYO01000152.1"/>
</dbReference>
<evidence type="ECO:0000313" key="2">
    <source>
        <dbReference type="Proteomes" id="UP000199005"/>
    </source>
</evidence>
<proteinExistence type="predicted"/>
<dbReference type="AlphaFoldDB" id="A0A1H6ZWM4"/>
<reference evidence="1 2" key="1">
    <citation type="submission" date="2016-10" db="EMBL/GenBank/DDBJ databases">
        <authorList>
            <person name="de Groot N.N."/>
        </authorList>
    </citation>
    <scope>NUCLEOTIDE SEQUENCE [LARGE SCALE GENOMIC DNA]</scope>
    <source>
        <strain evidence="1 2">DSM 1041</strain>
    </source>
</reference>
<dbReference type="STRING" id="170623.SAMN04244579_04710"/>
<dbReference type="InterPro" id="IPR022541">
    <property type="entry name" value="YhfG"/>
</dbReference>
<dbReference type="GeneID" id="61933589"/>
<accession>A0A1H6ZWM4</accession>
<protein>
    <recommendedName>
        <fullName evidence="3">DUF2559 domain-containing protein</fullName>
    </recommendedName>
</protein>
<evidence type="ECO:0000313" key="1">
    <source>
        <dbReference type="EMBL" id="SEJ53205.1"/>
    </source>
</evidence>
<sequence>MSALSLQAKKAYCAKTRRANYVASLRLEGYEVTLAESQRELPTREAILNAYRKQS</sequence>
<organism evidence="1 2">
    <name type="scientific">Azotobacter beijerinckii</name>
    <dbReference type="NCBI Taxonomy" id="170623"/>
    <lineage>
        <taxon>Bacteria</taxon>
        <taxon>Pseudomonadati</taxon>
        <taxon>Pseudomonadota</taxon>
        <taxon>Gammaproteobacteria</taxon>
        <taxon>Pseudomonadales</taxon>
        <taxon>Pseudomonadaceae</taxon>
        <taxon>Azotobacter</taxon>
    </lineage>
</organism>
<dbReference type="Pfam" id="PF10832">
    <property type="entry name" value="YhfG"/>
    <property type="match status" value="1"/>
</dbReference>
<gene>
    <name evidence="1" type="ORF">SAMN04244579_04710</name>
</gene>
<evidence type="ECO:0008006" key="3">
    <source>
        <dbReference type="Google" id="ProtNLM"/>
    </source>
</evidence>
<name>A0A1H6ZWM4_9GAMM</name>
<dbReference type="EMBL" id="FNYO01000152">
    <property type="protein sequence ID" value="SEJ53205.1"/>
    <property type="molecule type" value="Genomic_DNA"/>
</dbReference>